<dbReference type="PROSITE" id="PS00080">
    <property type="entry name" value="MULTICOPPER_OXIDASE2"/>
    <property type="match status" value="1"/>
</dbReference>
<keyword evidence="9" id="KW-1185">Reference proteome</keyword>
<name>A0ABQ6XUB8_STRFR</name>
<protein>
    <recommendedName>
        <fullName evidence="10">Copper resistance protein A</fullName>
    </recommendedName>
</protein>
<sequence>MFAIMRASRTPSSPSTPSTPSAPTAPSAPPLDRAPAPAATRRALLGVGLAAAGTAALSACTGSGGSAHGGHGGPHGPSASGAPAPQGFVAPDGPEVAAAEAARGKGPVRAVRLTATAAALDLGAGRTVRSWAYGGELPGKEVRVTAGDTLALTLANHLPQATSLHWHGLALRNDMDGVPGLTQRDIAPGTEFTYRFAVPHPGTYWFHPHSGTQQDRGLYAPLIVEDPKEPLAYDAEWVVVLDDWLDGVDGSTPDAVLAELSRGMGGGHAGHSGGHGGGHEGHAAGGGDSGDGTAGTGGAGGHAGHGPAASPASPAPAGSGGPSRMMMGATSDLLGGDAGDVAYPYYLVNGRTAEAPAEFRAKPGDRVRLRIVNAGGDTAFRVALGGHRMTVTHTDGFPVRPVETGALLIGMGERYDVLVTAGDGVFPLVAAAEGKKAAALAVLRTGRGAAPAASVRPKELAGPVLDAARLKAAEPVALAARKPDRTVRIRLTGGMARYDWAFDGRPYTPDQRHPVKAGERVRLVFTNATEMWHPLHLHGHTFALGGPGGPRKDTAVILPGETLTADFDADNPGLWMLHCHNVYHAEAGMMTVLGYRR</sequence>
<dbReference type="InterPro" id="IPR045087">
    <property type="entry name" value="Cu-oxidase_fam"/>
</dbReference>
<dbReference type="CDD" id="cd13861">
    <property type="entry name" value="CuRO_1_CumA_like"/>
    <property type="match status" value="1"/>
</dbReference>
<feature type="compositionally biased region" description="Gly residues" evidence="4">
    <location>
        <begin position="263"/>
        <end position="276"/>
    </location>
</feature>
<dbReference type="CDD" id="cd13896">
    <property type="entry name" value="CuRO_3_CopA"/>
    <property type="match status" value="1"/>
</dbReference>
<feature type="region of interest" description="Disordered" evidence="4">
    <location>
        <begin position="61"/>
        <end position="106"/>
    </location>
</feature>
<keyword evidence="2" id="KW-0560">Oxidoreductase</keyword>
<dbReference type="InterPro" id="IPR034279">
    <property type="entry name" value="CuRO_3_CopA"/>
</dbReference>
<feature type="region of interest" description="Disordered" evidence="4">
    <location>
        <begin position="1"/>
        <end position="36"/>
    </location>
</feature>
<comment type="caution">
    <text evidence="8">The sequence shown here is derived from an EMBL/GenBank/DDBJ whole genome shotgun (WGS) entry which is preliminary data.</text>
</comment>
<feature type="compositionally biased region" description="Low complexity" evidence="4">
    <location>
        <begin position="305"/>
        <end position="317"/>
    </location>
</feature>
<feature type="region of interest" description="Disordered" evidence="4">
    <location>
        <begin position="261"/>
        <end position="328"/>
    </location>
</feature>
<reference evidence="8 9" key="1">
    <citation type="submission" date="2013-05" db="EMBL/GenBank/DDBJ databases">
        <title>Genome Sequence of Streptomyces fradiae.</title>
        <authorList>
            <person name="Kirby R."/>
        </authorList>
    </citation>
    <scope>NUCLEOTIDE SEQUENCE [LARGE SCALE GENOMIC DNA]</scope>
    <source>
        <strain evidence="8 9">ATCC 10745</strain>
    </source>
</reference>
<feature type="domain" description="Plastocyanin-like" evidence="7">
    <location>
        <begin position="125"/>
        <end position="228"/>
    </location>
</feature>
<dbReference type="CDD" id="cd13870">
    <property type="entry name" value="CuRO_2_CopA_like_1"/>
    <property type="match status" value="1"/>
</dbReference>
<keyword evidence="1" id="KW-0479">Metal-binding</keyword>
<dbReference type="InterPro" id="IPR011707">
    <property type="entry name" value="Cu-oxidase-like_N"/>
</dbReference>
<proteinExistence type="predicted"/>
<evidence type="ECO:0008006" key="10">
    <source>
        <dbReference type="Google" id="ProtNLM"/>
    </source>
</evidence>
<evidence type="ECO:0000256" key="4">
    <source>
        <dbReference type="SAM" id="MobiDB-lite"/>
    </source>
</evidence>
<dbReference type="Pfam" id="PF07732">
    <property type="entry name" value="Cu-oxidase_3"/>
    <property type="match status" value="1"/>
</dbReference>
<organism evidence="8 9">
    <name type="scientific">Streptomyces fradiae ATCC 10745 = DSM 40063</name>
    <dbReference type="NCBI Taxonomy" id="1319510"/>
    <lineage>
        <taxon>Bacteria</taxon>
        <taxon>Bacillati</taxon>
        <taxon>Actinomycetota</taxon>
        <taxon>Actinomycetes</taxon>
        <taxon>Kitasatosporales</taxon>
        <taxon>Streptomycetaceae</taxon>
        <taxon>Streptomyces</taxon>
    </lineage>
</organism>
<dbReference type="Pfam" id="PF07731">
    <property type="entry name" value="Cu-oxidase_2"/>
    <property type="match status" value="1"/>
</dbReference>
<gene>
    <name evidence="8" type="ORF">K701_14505</name>
</gene>
<evidence type="ECO:0000313" key="8">
    <source>
        <dbReference type="EMBL" id="KAF0649316.1"/>
    </source>
</evidence>
<evidence type="ECO:0000313" key="9">
    <source>
        <dbReference type="Proteomes" id="UP000731519"/>
    </source>
</evidence>
<dbReference type="EMBL" id="ASYR01000016">
    <property type="protein sequence ID" value="KAF0649316.1"/>
    <property type="molecule type" value="Genomic_DNA"/>
</dbReference>
<dbReference type="PANTHER" id="PTHR11709:SF394">
    <property type="entry name" value="FI03373P-RELATED"/>
    <property type="match status" value="1"/>
</dbReference>
<dbReference type="PROSITE" id="PS00079">
    <property type="entry name" value="MULTICOPPER_OXIDASE1"/>
    <property type="match status" value="1"/>
</dbReference>
<feature type="compositionally biased region" description="Low complexity" evidence="4">
    <location>
        <begin position="76"/>
        <end position="85"/>
    </location>
</feature>
<keyword evidence="3" id="KW-0186">Copper</keyword>
<dbReference type="InterPro" id="IPR002355">
    <property type="entry name" value="Cu_oxidase_Cu_BS"/>
</dbReference>
<evidence type="ECO:0000259" key="7">
    <source>
        <dbReference type="Pfam" id="PF07732"/>
    </source>
</evidence>
<evidence type="ECO:0000256" key="2">
    <source>
        <dbReference type="ARBA" id="ARBA00023002"/>
    </source>
</evidence>
<feature type="compositionally biased region" description="Gly residues" evidence="4">
    <location>
        <begin position="62"/>
        <end position="75"/>
    </location>
</feature>
<dbReference type="InterPro" id="IPR033138">
    <property type="entry name" value="Cu_oxidase_CS"/>
</dbReference>
<evidence type="ECO:0000256" key="3">
    <source>
        <dbReference type="ARBA" id="ARBA00023008"/>
    </source>
</evidence>
<dbReference type="InterPro" id="IPR001117">
    <property type="entry name" value="Cu-oxidase_2nd"/>
</dbReference>
<feature type="compositionally biased region" description="Gly residues" evidence="4">
    <location>
        <begin position="283"/>
        <end position="304"/>
    </location>
</feature>
<dbReference type="SUPFAM" id="SSF49503">
    <property type="entry name" value="Cupredoxins"/>
    <property type="match status" value="3"/>
</dbReference>
<dbReference type="InterPro" id="IPR011706">
    <property type="entry name" value="Cu-oxidase_C"/>
</dbReference>
<accession>A0ABQ6XUB8</accession>
<evidence type="ECO:0000259" key="6">
    <source>
        <dbReference type="Pfam" id="PF07731"/>
    </source>
</evidence>
<dbReference type="Proteomes" id="UP000731519">
    <property type="component" value="Unassembled WGS sequence"/>
</dbReference>
<dbReference type="Gene3D" id="2.60.40.420">
    <property type="entry name" value="Cupredoxins - blue copper proteins"/>
    <property type="match status" value="3"/>
</dbReference>
<dbReference type="InterPro" id="IPR008972">
    <property type="entry name" value="Cupredoxin"/>
</dbReference>
<feature type="domain" description="Plastocyanin-like" evidence="5">
    <location>
        <begin position="346"/>
        <end position="445"/>
    </location>
</feature>
<feature type="domain" description="Plastocyanin-like" evidence="6">
    <location>
        <begin position="483"/>
        <end position="593"/>
    </location>
</feature>
<evidence type="ECO:0000259" key="5">
    <source>
        <dbReference type="Pfam" id="PF00394"/>
    </source>
</evidence>
<dbReference type="PANTHER" id="PTHR11709">
    <property type="entry name" value="MULTI-COPPER OXIDASE"/>
    <property type="match status" value="1"/>
</dbReference>
<dbReference type="Pfam" id="PF00394">
    <property type="entry name" value="Cu-oxidase"/>
    <property type="match status" value="1"/>
</dbReference>
<evidence type="ECO:0000256" key="1">
    <source>
        <dbReference type="ARBA" id="ARBA00022723"/>
    </source>
</evidence>